<name>A0ACB8WCY0_9TELE</name>
<dbReference type="Proteomes" id="UP000831701">
    <property type="component" value="Chromosome 12"/>
</dbReference>
<sequence length="317" mass="35443">APNISYLYVCVHVHSTDIEPKSSSSTSVDSQAEKPLWSRSDNTFRFNFFSDNSPAPQEETAPSDGTEPAASRISFTGQSSAFAFNFQIPADTLVENMETTETADSQQCNQEEKPSPQQEVNSPPEPSVQTKAKKKKKSGKKKPSDSAQAQQKPSTAEGSPGGDDTELSAEEQLNRQLDWCIEQLELGMRSQRGTPKQKEEASRALKTLRSSKAPLAKKRQVMRTMTGDYRKKMEEEKSKQYKLIQGEIASAQVKVVSNPPKKCIFHRRAEVKPQTPAKEENLQPTEARDTDLTPQTQEETSAFVFTPSKEEFRFNFL</sequence>
<gene>
    <name evidence="1" type="ORF">L3Q82_010718</name>
</gene>
<organism evidence="1 2">
    <name type="scientific">Scortum barcoo</name>
    <name type="common">barcoo grunter</name>
    <dbReference type="NCBI Taxonomy" id="214431"/>
    <lineage>
        <taxon>Eukaryota</taxon>
        <taxon>Metazoa</taxon>
        <taxon>Chordata</taxon>
        <taxon>Craniata</taxon>
        <taxon>Vertebrata</taxon>
        <taxon>Euteleostomi</taxon>
        <taxon>Actinopterygii</taxon>
        <taxon>Neopterygii</taxon>
        <taxon>Teleostei</taxon>
        <taxon>Neoteleostei</taxon>
        <taxon>Acanthomorphata</taxon>
        <taxon>Eupercaria</taxon>
        <taxon>Centrarchiformes</taxon>
        <taxon>Terapontoidei</taxon>
        <taxon>Terapontidae</taxon>
        <taxon>Scortum</taxon>
    </lineage>
</organism>
<accession>A0ACB8WCY0</accession>
<protein>
    <submittedName>
        <fullName evidence="1">Uncharacterized protein</fullName>
    </submittedName>
</protein>
<keyword evidence="2" id="KW-1185">Reference proteome</keyword>
<dbReference type="EMBL" id="CM041542">
    <property type="protein sequence ID" value="KAI3365626.1"/>
    <property type="molecule type" value="Genomic_DNA"/>
</dbReference>
<comment type="caution">
    <text evidence="1">The sequence shown here is derived from an EMBL/GenBank/DDBJ whole genome shotgun (WGS) entry which is preliminary data.</text>
</comment>
<evidence type="ECO:0000313" key="1">
    <source>
        <dbReference type="EMBL" id="KAI3365626.1"/>
    </source>
</evidence>
<proteinExistence type="predicted"/>
<reference evidence="1" key="1">
    <citation type="submission" date="2022-04" db="EMBL/GenBank/DDBJ databases">
        <title>Jade perch genome.</title>
        <authorList>
            <person name="Chao B."/>
        </authorList>
    </citation>
    <scope>NUCLEOTIDE SEQUENCE</scope>
    <source>
        <strain evidence="1">CB-2022</strain>
    </source>
</reference>
<feature type="non-terminal residue" evidence="1">
    <location>
        <position position="1"/>
    </location>
</feature>
<evidence type="ECO:0000313" key="2">
    <source>
        <dbReference type="Proteomes" id="UP000831701"/>
    </source>
</evidence>